<dbReference type="GO" id="GO:0009306">
    <property type="term" value="P:protein secretion"/>
    <property type="evidence" value="ECO:0007669"/>
    <property type="project" value="InterPro"/>
</dbReference>
<dbReference type="InterPro" id="IPR004846">
    <property type="entry name" value="T2SS/T3SS_dom"/>
</dbReference>
<keyword evidence="5" id="KW-1185">Reference proteome</keyword>
<accession>A0A4R1KX98</accession>
<dbReference type="EMBL" id="SMGJ01000003">
    <property type="protein sequence ID" value="TCK69995.1"/>
    <property type="molecule type" value="Genomic_DNA"/>
</dbReference>
<dbReference type="Proteomes" id="UP000295496">
    <property type="component" value="Unassembled WGS sequence"/>
</dbReference>
<comment type="similarity">
    <text evidence="1">Belongs to the bacterial secretin family.</text>
</comment>
<comment type="caution">
    <text evidence="4">The sequence shown here is derived from an EMBL/GenBank/DDBJ whole genome shotgun (WGS) entry which is preliminary data.</text>
</comment>
<gene>
    <name evidence="4" type="ORF">EV692_1217</name>
</gene>
<protein>
    <submittedName>
        <fullName evidence="4">Pilus assembly protein CpaC</fullName>
    </submittedName>
</protein>
<evidence type="ECO:0000256" key="1">
    <source>
        <dbReference type="RuleBase" id="RU004003"/>
    </source>
</evidence>
<dbReference type="Pfam" id="PF00263">
    <property type="entry name" value="Secretin"/>
    <property type="match status" value="1"/>
</dbReference>
<dbReference type="RefSeq" id="WP_132301544.1">
    <property type="nucleotide sequence ID" value="NZ_CP170642.1"/>
</dbReference>
<sequence>MLTTRKKWITKFIGLVLIGLSYNTFSQTFNLEKGQSRLIKSDQKIDTVFVSSPNVADYEILDDHSFMIYTKEEGKSEVVAFDEQGNQIKSDTINVNDALNNIADTNRQIKARFPNSKLSVKKVGKAYIIEGEAISENERDEINRIVGASLGSSPKVTEYKLQHATGGDDKVSFLDKYSYDDVINNSQVADNVQINVKLTVVEVNKKFSDALGINWNNLHGNLLNNLGKSFSGSGGFNGTNGGTLSLNADGLSIFINALDNQNNGKILAEPNVSMLSGETADILVGGELPFAQRDRDGNPTIIYKDFGIKLGVGAKLQKDNRIRLALAQEVSTLAGNYQYDGIGAIPFFNTRRSKSTFEIADGESFIIGGLLSQDDIEGLSKIPVLGDIPILGSFFRSASTQRESRELVIVATVNLVKAVNSEQIVYPTFEQTGTMERFFHVTPLKKVYHQTLITNFLKDGGFIQ</sequence>
<organism evidence="4 5">
    <name type="scientific">Lonepinella koalarum</name>
    <dbReference type="NCBI Taxonomy" id="53417"/>
    <lineage>
        <taxon>Bacteria</taxon>
        <taxon>Pseudomonadati</taxon>
        <taxon>Pseudomonadota</taxon>
        <taxon>Gammaproteobacteria</taxon>
        <taxon>Pasteurellales</taxon>
        <taxon>Pasteurellaceae</taxon>
        <taxon>Lonepinella</taxon>
    </lineage>
</organism>
<evidence type="ECO:0000313" key="4">
    <source>
        <dbReference type="EMBL" id="TCK69995.1"/>
    </source>
</evidence>
<proteinExistence type="inferred from homology"/>
<reference evidence="4 5" key="1">
    <citation type="submission" date="2019-03" db="EMBL/GenBank/DDBJ databases">
        <title>Genomic Encyclopedia of Type Strains, Phase IV (KMG-IV): sequencing the most valuable type-strain genomes for metagenomic binning, comparative biology and taxonomic classification.</title>
        <authorList>
            <person name="Goeker M."/>
        </authorList>
    </citation>
    <scope>NUCLEOTIDE SEQUENCE [LARGE SCALE GENOMIC DNA]</scope>
    <source>
        <strain evidence="4 5">DSM 10053</strain>
    </source>
</reference>
<dbReference type="InterPro" id="IPR050810">
    <property type="entry name" value="Bact_Secretion_Sys_Channel"/>
</dbReference>
<dbReference type="InterPro" id="IPR001775">
    <property type="entry name" value="GspD/PilQ"/>
</dbReference>
<feature type="domain" description="Type II/III secretion system secretin-like" evidence="2">
    <location>
        <begin position="257"/>
        <end position="416"/>
    </location>
</feature>
<evidence type="ECO:0000259" key="2">
    <source>
        <dbReference type="Pfam" id="PF00263"/>
    </source>
</evidence>
<dbReference type="PRINTS" id="PR00811">
    <property type="entry name" value="BCTERIALGSPD"/>
</dbReference>
<dbReference type="InterPro" id="IPR032789">
    <property type="entry name" value="T2SS-T3SS_pil_N"/>
</dbReference>
<dbReference type="AlphaFoldDB" id="A0A4R1KX98"/>
<evidence type="ECO:0000259" key="3">
    <source>
        <dbReference type="Pfam" id="PF13629"/>
    </source>
</evidence>
<dbReference type="Pfam" id="PF13629">
    <property type="entry name" value="T2SS-T3SS_pil_N"/>
    <property type="match status" value="1"/>
</dbReference>
<name>A0A4R1KX98_9PAST</name>
<dbReference type="OrthoDB" id="9779724at2"/>
<dbReference type="PRINTS" id="PR01032">
    <property type="entry name" value="PHAGEIV"/>
</dbReference>
<dbReference type="GO" id="GO:0015627">
    <property type="term" value="C:type II protein secretion system complex"/>
    <property type="evidence" value="ECO:0007669"/>
    <property type="project" value="TreeGrafter"/>
</dbReference>
<evidence type="ECO:0000313" key="5">
    <source>
        <dbReference type="Proteomes" id="UP000295496"/>
    </source>
</evidence>
<feature type="domain" description="Pilus formation protein N-terminal" evidence="3">
    <location>
        <begin position="26"/>
        <end position="96"/>
    </location>
</feature>
<dbReference type="PANTHER" id="PTHR30332:SF17">
    <property type="entry name" value="TYPE IV PILIATION SYSTEM PROTEIN DR_0774-RELATED"/>
    <property type="match status" value="1"/>
</dbReference>
<dbReference type="PANTHER" id="PTHR30332">
    <property type="entry name" value="PROBABLE GENERAL SECRETION PATHWAY PROTEIN D"/>
    <property type="match status" value="1"/>
</dbReference>